<dbReference type="EMBL" id="JSYZ01000027">
    <property type="protein sequence ID" value="KPA87618.1"/>
    <property type="molecule type" value="Genomic_DNA"/>
</dbReference>
<dbReference type="PATRIC" id="fig|50340.43.peg.3550"/>
<name>A0A0N0VIA5_9PSED</name>
<evidence type="ECO:0008006" key="3">
    <source>
        <dbReference type="Google" id="ProtNLM"/>
    </source>
</evidence>
<comment type="caution">
    <text evidence="1">The sequence shown here is derived from an EMBL/GenBank/DDBJ whole genome shotgun (WGS) entry which is preliminary data.</text>
</comment>
<evidence type="ECO:0000313" key="1">
    <source>
        <dbReference type="EMBL" id="KPA87618.1"/>
    </source>
</evidence>
<evidence type="ECO:0000313" key="2">
    <source>
        <dbReference type="Proteomes" id="UP000037931"/>
    </source>
</evidence>
<protein>
    <recommendedName>
        <fullName evidence="3">N-acetyltransferase domain-containing protein</fullName>
    </recommendedName>
</protein>
<reference evidence="1 2" key="1">
    <citation type="journal article" date="2015" name="PLoS ONE">
        <title>Rice-Infecting Pseudomonas Genomes Are Highly Accessorized and Harbor Multiple Putative Virulence Mechanisms to Cause Sheath Brown Rot.</title>
        <authorList>
            <person name="Quibod I.L."/>
            <person name="Grande G."/>
            <person name="Oreiro E.G."/>
            <person name="Borja F.N."/>
            <person name="Dossa G.S."/>
            <person name="Mauleon R."/>
            <person name="Cruz C.V."/>
            <person name="Oliva R."/>
        </authorList>
    </citation>
    <scope>NUCLEOTIDE SEQUENCE [LARGE SCALE GENOMIC DNA]</scope>
    <source>
        <strain evidence="1 2">IRRI 6609</strain>
    </source>
</reference>
<gene>
    <name evidence="1" type="ORF">PF66_05837</name>
</gene>
<accession>A0A0N0VIA5</accession>
<dbReference type="OrthoDB" id="6933958at2"/>
<dbReference type="STRING" id="50340.PF66_05837"/>
<sequence>MNRQTSSTDWDLDYSVVGRNFPESFKVKIVEDLQRGMPEYDVRQYFGNQPGIFDTYEHLALAIDSESERVVGIIGAKSLPFGSSSFLYLWTAMIADEYRGSTLFKKLNQFFLKNVIQSIGLPRLIVAKTYNPVVYNMFRVMSARVPSARFYPDLRLEVQDAEMSSLALEIVRSLSKDLVLDVNTGVIPGGQSSVAPNFFPKMDMSSDEVTNAHFIRHVTYSDQILCVVALQPDSEWFVKEKIIR</sequence>
<dbReference type="AlphaFoldDB" id="A0A0N0VIA5"/>
<proteinExistence type="predicted"/>
<dbReference type="Proteomes" id="UP000037931">
    <property type="component" value="Unassembled WGS sequence"/>
</dbReference>
<dbReference type="RefSeq" id="WP_054059288.1">
    <property type="nucleotide sequence ID" value="NZ_JSYZ01000027.1"/>
</dbReference>
<organism evidence="1 2">
    <name type="scientific">Pseudomonas asplenii</name>
    <dbReference type="NCBI Taxonomy" id="53407"/>
    <lineage>
        <taxon>Bacteria</taxon>
        <taxon>Pseudomonadati</taxon>
        <taxon>Pseudomonadota</taxon>
        <taxon>Gammaproteobacteria</taxon>
        <taxon>Pseudomonadales</taxon>
        <taxon>Pseudomonadaceae</taxon>
        <taxon>Pseudomonas</taxon>
    </lineage>
</organism>
<keyword evidence="2" id="KW-1185">Reference proteome</keyword>